<evidence type="ECO:0000313" key="2">
    <source>
        <dbReference type="Proteomes" id="UP001589575"/>
    </source>
</evidence>
<sequence length="94" mass="9683">MNACPGRRAPMTPCSGPTPFRCAMADGDTHDGHHPPRTPLRADQTAHLRGAAGSHRPLGTDGRPAQRALCAGLCGHRGGIGTARAGSRAGVRCH</sequence>
<dbReference type="Proteomes" id="UP001589575">
    <property type="component" value="Unassembled WGS sequence"/>
</dbReference>
<proteinExistence type="predicted"/>
<comment type="caution">
    <text evidence="1">The sequence shown here is derived from an EMBL/GenBank/DDBJ whole genome shotgun (WGS) entry which is preliminary data.</text>
</comment>
<accession>A0ABV5G4B5</accession>
<name>A0ABV5G4B5_9MICC</name>
<organism evidence="1 2">
    <name type="scientific">Citricoccus parietis</name>
    <dbReference type="NCBI Taxonomy" id="592307"/>
    <lineage>
        <taxon>Bacteria</taxon>
        <taxon>Bacillati</taxon>
        <taxon>Actinomycetota</taxon>
        <taxon>Actinomycetes</taxon>
        <taxon>Micrococcales</taxon>
        <taxon>Micrococcaceae</taxon>
        <taxon>Citricoccus</taxon>
    </lineage>
</organism>
<reference evidence="1 2" key="1">
    <citation type="submission" date="2024-09" db="EMBL/GenBank/DDBJ databases">
        <authorList>
            <person name="Sun Q."/>
            <person name="Mori K."/>
        </authorList>
    </citation>
    <scope>NUCLEOTIDE SEQUENCE [LARGE SCALE GENOMIC DNA]</scope>
    <source>
        <strain evidence="1 2">CCM 7609</strain>
    </source>
</reference>
<gene>
    <name evidence="1" type="ORF">ACFFX0_22110</name>
</gene>
<dbReference type="EMBL" id="JBHMFI010000001">
    <property type="protein sequence ID" value="MFB9073749.1"/>
    <property type="molecule type" value="Genomic_DNA"/>
</dbReference>
<protein>
    <submittedName>
        <fullName evidence="1">Uncharacterized protein</fullName>
    </submittedName>
</protein>
<evidence type="ECO:0000313" key="1">
    <source>
        <dbReference type="EMBL" id="MFB9073749.1"/>
    </source>
</evidence>
<keyword evidence="2" id="KW-1185">Reference proteome</keyword>